<dbReference type="Gene3D" id="2.170.130.10">
    <property type="entry name" value="TonB-dependent receptor, plug domain"/>
    <property type="match status" value="1"/>
</dbReference>
<evidence type="ECO:0000259" key="7">
    <source>
        <dbReference type="Pfam" id="PF25183"/>
    </source>
</evidence>
<dbReference type="SUPFAM" id="SSF56935">
    <property type="entry name" value="Porins"/>
    <property type="match status" value="1"/>
</dbReference>
<evidence type="ECO:0000313" key="8">
    <source>
        <dbReference type="EMBL" id="NYF89043.1"/>
    </source>
</evidence>
<dbReference type="AlphaFoldDB" id="A0A852V7Z3"/>
<evidence type="ECO:0000256" key="1">
    <source>
        <dbReference type="ARBA" id="ARBA00004571"/>
    </source>
</evidence>
<dbReference type="PANTHER" id="PTHR30069">
    <property type="entry name" value="TONB-DEPENDENT OUTER MEMBRANE RECEPTOR"/>
    <property type="match status" value="1"/>
</dbReference>
<dbReference type="Pfam" id="PF25183">
    <property type="entry name" value="OMP_b-brl_4"/>
    <property type="match status" value="1"/>
</dbReference>
<dbReference type="InterPro" id="IPR039426">
    <property type="entry name" value="TonB-dep_rcpt-like"/>
</dbReference>
<dbReference type="SUPFAM" id="SSF49452">
    <property type="entry name" value="Starch-binding domain-like"/>
    <property type="match status" value="1"/>
</dbReference>
<dbReference type="GO" id="GO:0044718">
    <property type="term" value="P:siderophore transmembrane transport"/>
    <property type="evidence" value="ECO:0007669"/>
    <property type="project" value="TreeGrafter"/>
</dbReference>
<keyword evidence="4" id="KW-0812">Transmembrane</keyword>
<dbReference type="Gene3D" id="2.40.170.20">
    <property type="entry name" value="TonB-dependent receptor, beta-barrel domain"/>
    <property type="match status" value="1"/>
</dbReference>
<evidence type="ECO:0000256" key="3">
    <source>
        <dbReference type="ARBA" id="ARBA00022452"/>
    </source>
</evidence>
<name>A0A852V7Z3_9BACT</name>
<dbReference type="InterPro" id="IPR036942">
    <property type="entry name" value="Beta-barrel_TonB_sf"/>
</dbReference>
<dbReference type="Pfam" id="PF13620">
    <property type="entry name" value="CarboxypepD_reg"/>
    <property type="match status" value="1"/>
</dbReference>
<evidence type="ECO:0000256" key="2">
    <source>
        <dbReference type="ARBA" id="ARBA00022448"/>
    </source>
</evidence>
<organism evidence="8 9">
    <name type="scientific">Tunturiibacter lichenicola</name>
    <dbReference type="NCBI Taxonomy" id="2051959"/>
    <lineage>
        <taxon>Bacteria</taxon>
        <taxon>Pseudomonadati</taxon>
        <taxon>Acidobacteriota</taxon>
        <taxon>Terriglobia</taxon>
        <taxon>Terriglobales</taxon>
        <taxon>Acidobacteriaceae</taxon>
        <taxon>Tunturiibacter</taxon>
    </lineage>
</organism>
<sequence>MIAIKKLSLLILPILILALSPVLFGQAVSGTLLGTINDPTGAAVSAARVIVIETATQTTHETVTNESGNFTLPNLPPGTYTITVEANGFKKDTHEGIDLLTNTSTRVDFALVTGSASETITVSTAPALLQTDRADISTTLEAHQISNLPLSSGNSFQSLLNTVPGMAPVVFNNSQFFNANNDLSVNANGQSSYVNLYQIEGIDDDQRTGIHIILVPPAAAIQNVDITTNNFEAEFGRAVGGVVNVTLKSGTNQFHGSVFQNMENNGVNARNYFSSGPNGRLVYNYTGASIGGPIFKDKLFFFGDFLRTSDHESSTVNTNIPFYNVVGSNLDLSKYAGQVYDPKTGDTADCNGGPTPANCGKGRTPFAGNLIPLSRLSTPANDSNIGLTVLQSLDALARDPKTNLASAAYIAGAKTNNFSQNSPFSKDAISYDIKSDWTISQKDHLSGRFSHQKITTFQAPLFGSFLGGPAGGGFEATGTATAYSTGGNYDHVFSPTLFTEVRVGVAHLRNSAQQSDFGQDDAKKLGIPGTNLSSIDSGQVAFQVSNFAGNGENGTTNPLIGYSQSLPWLRAESNIDFANNWTKILGNHALKAGADIRRIRDDLLQGNINAAAGTFYFSENQTSTPGATKFNNATTGQANDIASILFDTPYQVGQDTNSTFPAYRQTWLFFFVADKWQATSKLTVDVGLRYELYPPATPRKAGGFSSYSPATNQLTIAGVAGNPSNIGMKTDYTNFAPRLGASFRATDSTVLRAGFGVSYVPFVDNTYAYNYPIKTSTDYTNIPTYGAAVLGSTNPAAVNFVSGIPPTPPVPVDANGKITATGNTFLNSLGNLYIPLNFKNAYVSSWNAAIQQALPHDSSLQIAYVANHGTRIDSSQNINVPSVYGESATFDPLNIAFGKTASVTQFFLGYSSNYQSLQVQFTRRFTHGIAYSSAFTWGKAQNYVTTPQDGALLFYSGDRRRNYALADFDRRLNFSQTLTWELPAGRNHKYFNSGIGSYVLGGWKTSVILSAVSGLPFTLTTTSATPGTTQTVDQVAPFHVLHHHSNPSGTTQWFDPTSFSVSRLTGCVSPGPCVVGNTQRNQFRGPGYFSDNLSLFKSFPIFRESSLEARFDAFNLTNTPAFGLPGTTYGSSSFGVITGTLGSGVGNVNGVGGPRVLQAAVKISF</sequence>
<evidence type="ECO:0000256" key="5">
    <source>
        <dbReference type="ARBA" id="ARBA00023136"/>
    </source>
</evidence>
<protein>
    <recommendedName>
        <fullName evidence="7">TonB-dependent transporter Oar-like beta-barrel domain-containing protein</fullName>
    </recommendedName>
</protein>
<dbReference type="GO" id="GO:0009279">
    <property type="term" value="C:cell outer membrane"/>
    <property type="evidence" value="ECO:0007669"/>
    <property type="project" value="UniProtKB-SubCell"/>
</dbReference>
<gene>
    <name evidence="8" type="ORF">HDF08_001110</name>
</gene>
<dbReference type="InterPro" id="IPR037066">
    <property type="entry name" value="Plug_dom_sf"/>
</dbReference>
<dbReference type="GO" id="GO:0015344">
    <property type="term" value="F:siderophore uptake transmembrane transporter activity"/>
    <property type="evidence" value="ECO:0007669"/>
    <property type="project" value="TreeGrafter"/>
</dbReference>
<reference evidence="8 9" key="1">
    <citation type="submission" date="2020-07" db="EMBL/GenBank/DDBJ databases">
        <title>Genomic Encyclopedia of Type Strains, Phase IV (KMG-V): Genome sequencing to study the core and pangenomes of soil and plant-associated prokaryotes.</title>
        <authorList>
            <person name="Whitman W."/>
        </authorList>
    </citation>
    <scope>NUCLEOTIDE SEQUENCE [LARGE SCALE GENOMIC DNA]</scope>
    <source>
        <strain evidence="8 9">M8UP22</strain>
    </source>
</reference>
<proteinExistence type="predicted"/>
<keyword evidence="5" id="KW-0472">Membrane</keyword>
<dbReference type="Gene3D" id="2.60.40.1120">
    <property type="entry name" value="Carboxypeptidase-like, regulatory domain"/>
    <property type="match status" value="1"/>
</dbReference>
<evidence type="ECO:0000256" key="4">
    <source>
        <dbReference type="ARBA" id="ARBA00022692"/>
    </source>
</evidence>
<dbReference type="InterPro" id="IPR013784">
    <property type="entry name" value="Carb-bd-like_fold"/>
</dbReference>
<keyword evidence="3" id="KW-1134">Transmembrane beta strand</keyword>
<evidence type="ECO:0000313" key="9">
    <source>
        <dbReference type="Proteomes" id="UP000564385"/>
    </source>
</evidence>
<dbReference type="PANTHER" id="PTHR30069:SF46">
    <property type="entry name" value="OAR PROTEIN"/>
    <property type="match status" value="1"/>
</dbReference>
<dbReference type="InterPro" id="IPR057601">
    <property type="entry name" value="Oar-like_b-barrel"/>
</dbReference>
<dbReference type="EMBL" id="JACCCU010000001">
    <property type="protein sequence ID" value="NYF89043.1"/>
    <property type="molecule type" value="Genomic_DNA"/>
</dbReference>
<comment type="caution">
    <text evidence="8">The sequence shown here is derived from an EMBL/GenBank/DDBJ whole genome shotgun (WGS) entry which is preliminary data.</text>
</comment>
<evidence type="ECO:0000256" key="6">
    <source>
        <dbReference type="ARBA" id="ARBA00023237"/>
    </source>
</evidence>
<keyword evidence="6" id="KW-0998">Cell outer membrane</keyword>
<accession>A0A852V7Z3</accession>
<dbReference type="GO" id="GO:0030246">
    <property type="term" value="F:carbohydrate binding"/>
    <property type="evidence" value="ECO:0007669"/>
    <property type="project" value="InterPro"/>
</dbReference>
<keyword evidence="2" id="KW-0813">Transport</keyword>
<dbReference type="Proteomes" id="UP000564385">
    <property type="component" value="Unassembled WGS sequence"/>
</dbReference>
<comment type="subcellular location">
    <subcellularLocation>
        <location evidence="1">Cell outer membrane</location>
        <topology evidence="1">Multi-pass membrane protein</topology>
    </subcellularLocation>
</comment>
<feature type="domain" description="TonB-dependent transporter Oar-like beta-barrel" evidence="7">
    <location>
        <begin position="246"/>
        <end position="1144"/>
    </location>
</feature>